<proteinExistence type="predicted"/>
<dbReference type="PANTHER" id="PTHR44858">
    <property type="entry name" value="TETRATRICOPEPTIDE REPEAT PROTEIN 6"/>
    <property type="match status" value="1"/>
</dbReference>
<dbReference type="Pfam" id="PF13432">
    <property type="entry name" value="TPR_16"/>
    <property type="match status" value="1"/>
</dbReference>
<dbReference type="Proteomes" id="UP000306113">
    <property type="component" value="Unassembled WGS sequence"/>
</dbReference>
<evidence type="ECO:0000256" key="2">
    <source>
        <dbReference type="ARBA" id="ARBA00022803"/>
    </source>
</evidence>
<dbReference type="PANTHER" id="PTHR44858:SF1">
    <property type="entry name" value="UDP-N-ACETYLGLUCOSAMINE--PEPTIDE N-ACETYLGLUCOSAMINYLTRANSFERASE SPINDLY-RELATED"/>
    <property type="match status" value="1"/>
</dbReference>
<feature type="repeat" description="TPR" evidence="3">
    <location>
        <begin position="104"/>
        <end position="137"/>
    </location>
</feature>
<gene>
    <name evidence="4" type="ORF">E7681_11375</name>
</gene>
<evidence type="ECO:0000256" key="3">
    <source>
        <dbReference type="PROSITE-ProRule" id="PRU00339"/>
    </source>
</evidence>
<dbReference type="PROSITE" id="PS50005">
    <property type="entry name" value="TPR"/>
    <property type="match status" value="2"/>
</dbReference>
<name>A0A4S3MAD2_9RHOB</name>
<organism evidence="4 5">
    <name type="scientific">Thalassobius vesicularis</name>
    <dbReference type="NCBI Taxonomy" id="1294297"/>
    <lineage>
        <taxon>Bacteria</taxon>
        <taxon>Pseudomonadati</taxon>
        <taxon>Pseudomonadota</taxon>
        <taxon>Alphaproteobacteria</taxon>
        <taxon>Rhodobacterales</taxon>
        <taxon>Roseobacteraceae</taxon>
        <taxon>Thalassovita</taxon>
    </lineage>
</organism>
<reference evidence="4 5" key="1">
    <citation type="submission" date="2019-04" db="EMBL/GenBank/DDBJ databases">
        <title>Draft genome sequence of Youngimonas vesicularis.</title>
        <authorList>
            <person name="Hameed A."/>
        </authorList>
    </citation>
    <scope>NUCLEOTIDE SEQUENCE [LARGE SCALE GENOMIC DNA]</scope>
    <source>
        <strain evidence="4 5">CC-AMW-E</strain>
    </source>
</reference>
<dbReference type="OrthoDB" id="9815010at2"/>
<keyword evidence="1" id="KW-0677">Repeat</keyword>
<protein>
    <submittedName>
        <fullName evidence="4">Tetratricopeptide repeat protein</fullName>
    </submittedName>
</protein>
<dbReference type="SMART" id="SM00028">
    <property type="entry name" value="TPR"/>
    <property type="match status" value="3"/>
</dbReference>
<dbReference type="InterPro" id="IPR011990">
    <property type="entry name" value="TPR-like_helical_dom_sf"/>
</dbReference>
<dbReference type="Gene3D" id="1.25.40.10">
    <property type="entry name" value="Tetratricopeptide repeat domain"/>
    <property type="match status" value="1"/>
</dbReference>
<keyword evidence="5" id="KW-1185">Reference proteome</keyword>
<evidence type="ECO:0000256" key="1">
    <source>
        <dbReference type="ARBA" id="ARBA00022737"/>
    </source>
</evidence>
<comment type="caution">
    <text evidence="4">The sequence shown here is derived from an EMBL/GenBank/DDBJ whole genome shotgun (WGS) entry which is preliminary data.</text>
</comment>
<dbReference type="SUPFAM" id="SSF48452">
    <property type="entry name" value="TPR-like"/>
    <property type="match status" value="1"/>
</dbReference>
<evidence type="ECO:0000313" key="5">
    <source>
        <dbReference type="Proteomes" id="UP000306113"/>
    </source>
</evidence>
<accession>A0A4S3MAD2</accession>
<dbReference type="InterPro" id="IPR019734">
    <property type="entry name" value="TPR_rpt"/>
</dbReference>
<keyword evidence="2 3" id="KW-0802">TPR repeat</keyword>
<dbReference type="EMBL" id="SSMD01000005">
    <property type="protein sequence ID" value="THD73293.1"/>
    <property type="molecule type" value="Genomic_DNA"/>
</dbReference>
<evidence type="ECO:0000313" key="4">
    <source>
        <dbReference type="EMBL" id="THD73293.1"/>
    </source>
</evidence>
<sequence>MSVKIHFLKPIVAATLITVTFSLPIWAENEAEGTLPADMLGALRQAEPAEAKRLADELAVRWEASGSPAMDLLVKRAKDAVARGDMDQALEHLTALTDHAPDFAEGWHMRANAFFQNQQLGLALHDLERTLSLNPNQFQALFGLGTIMEHLGKPDLAADAYRLALAIYPHYEDAKNAIARIEAQAGGRDL</sequence>
<feature type="repeat" description="TPR" evidence="3">
    <location>
        <begin position="138"/>
        <end position="171"/>
    </location>
</feature>
<dbReference type="InterPro" id="IPR050498">
    <property type="entry name" value="Ycf3"/>
</dbReference>
<dbReference type="AlphaFoldDB" id="A0A4S3MAD2"/>